<organism evidence="8 9">
    <name type="scientific">Litorimonas taeanensis</name>
    <dbReference type="NCBI Taxonomy" id="568099"/>
    <lineage>
        <taxon>Bacteria</taxon>
        <taxon>Pseudomonadati</taxon>
        <taxon>Pseudomonadota</taxon>
        <taxon>Alphaproteobacteria</taxon>
        <taxon>Maricaulales</taxon>
        <taxon>Robiginitomaculaceae</taxon>
    </lineage>
</organism>
<evidence type="ECO:0000313" key="9">
    <source>
        <dbReference type="Proteomes" id="UP000282211"/>
    </source>
</evidence>
<dbReference type="EC" id="3.1.-.-" evidence="7"/>
<dbReference type="PANTHER" id="PTHR46986">
    <property type="entry name" value="ENDORIBONUCLEASE YBEY, CHLOROPLASTIC"/>
    <property type="match status" value="1"/>
</dbReference>
<feature type="binding site" evidence="7">
    <location>
        <position position="115"/>
    </location>
    <ligand>
        <name>Zn(2+)</name>
        <dbReference type="ChEBI" id="CHEBI:29105"/>
        <note>catalytic</note>
    </ligand>
</feature>
<dbReference type="PROSITE" id="PS01306">
    <property type="entry name" value="UPF0054"/>
    <property type="match status" value="1"/>
</dbReference>
<accession>A0A420WEU0</accession>
<dbReference type="GO" id="GO:0006364">
    <property type="term" value="P:rRNA processing"/>
    <property type="evidence" value="ECO:0007669"/>
    <property type="project" value="UniProtKB-UniRule"/>
</dbReference>
<dbReference type="InParanoid" id="A0A420WEU0"/>
<keyword evidence="7" id="KW-0698">rRNA processing</keyword>
<evidence type="ECO:0000256" key="5">
    <source>
        <dbReference type="ARBA" id="ARBA00022801"/>
    </source>
</evidence>
<dbReference type="PANTHER" id="PTHR46986:SF1">
    <property type="entry name" value="ENDORIBONUCLEASE YBEY, CHLOROPLASTIC"/>
    <property type="match status" value="1"/>
</dbReference>
<keyword evidence="7" id="KW-0690">Ribosome biogenesis</keyword>
<dbReference type="InterPro" id="IPR002036">
    <property type="entry name" value="YbeY"/>
</dbReference>
<dbReference type="NCBIfam" id="TIGR00043">
    <property type="entry name" value="rRNA maturation RNase YbeY"/>
    <property type="match status" value="1"/>
</dbReference>
<keyword evidence="9" id="KW-1185">Reference proteome</keyword>
<evidence type="ECO:0000256" key="1">
    <source>
        <dbReference type="ARBA" id="ARBA00010875"/>
    </source>
</evidence>
<dbReference type="SUPFAM" id="SSF55486">
    <property type="entry name" value="Metalloproteases ('zincins'), catalytic domain"/>
    <property type="match status" value="1"/>
</dbReference>
<dbReference type="GO" id="GO:0005737">
    <property type="term" value="C:cytoplasm"/>
    <property type="evidence" value="ECO:0007669"/>
    <property type="project" value="UniProtKB-SubCell"/>
</dbReference>
<dbReference type="FunCoup" id="A0A420WEU0">
    <property type="interactions" value="231"/>
</dbReference>
<evidence type="ECO:0000256" key="2">
    <source>
        <dbReference type="ARBA" id="ARBA00022722"/>
    </source>
</evidence>
<dbReference type="HAMAP" id="MF_00009">
    <property type="entry name" value="Endoribonucl_YbeY"/>
    <property type="match status" value="1"/>
</dbReference>
<evidence type="ECO:0000313" key="8">
    <source>
        <dbReference type="EMBL" id="RKQ69497.1"/>
    </source>
</evidence>
<keyword evidence="2 7" id="KW-0540">Nuclease</keyword>
<keyword evidence="3 7" id="KW-0479">Metal-binding</keyword>
<evidence type="ECO:0000256" key="4">
    <source>
        <dbReference type="ARBA" id="ARBA00022759"/>
    </source>
</evidence>
<dbReference type="Gene3D" id="3.40.390.30">
    <property type="entry name" value="Metalloproteases ('zincins'), catalytic domain"/>
    <property type="match status" value="1"/>
</dbReference>
<dbReference type="InterPro" id="IPR023091">
    <property type="entry name" value="MetalPrtase_cat_dom_sf_prd"/>
</dbReference>
<keyword evidence="7" id="KW-0963">Cytoplasm</keyword>
<dbReference type="InterPro" id="IPR020549">
    <property type="entry name" value="YbeY_CS"/>
</dbReference>
<keyword evidence="6 7" id="KW-0862">Zinc</keyword>
<dbReference type="GO" id="GO:0004521">
    <property type="term" value="F:RNA endonuclease activity"/>
    <property type="evidence" value="ECO:0007669"/>
    <property type="project" value="UniProtKB-UniRule"/>
</dbReference>
<protein>
    <recommendedName>
        <fullName evidence="7">Endoribonuclease YbeY</fullName>
        <ecNumber evidence="7">3.1.-.-</ecNumber>
    </recommendedName>
</protein>
<evidence type="ECO:0000256" key="6">
    <source>
        <dbReference type="ARBA" id="ARBA00022833"/>
    </source>
</evidence>
<dbReference type="AlphaFoldDB" id="A0A420WEU0"/>
<reference evidence="8 9" key="1">
    <citation type="submission" date="2018-10" db="EMBL/GenBank/DDBJ databases">
        <title>Genomic Encyclopedia of Type Strains, Phase IV (KMG-IV): sequencing the most valuable type-strain genomes for metagenomic binning, comparative biology and taxonomic classification.</title>
        <authorList>
            <person name="Goeker M."/>
        </authorList>
    </citation>
    <scope>NUCLEOTIDE SEQUENCE [LARGE SCALE GENOMIC DNA]</scope>
    <source>
        <strain evidence="8 9">DSM 22008</strain>
    </source>
</reference>
<comment type="cofactor">
    <cofactor evidence="7">
        <name>Zn(2+)</name>
        <dbReference type="ChEBI" id="CHEBI:29105"/>
    </cofactor>
    <text evidence="7">Binds 1 zinc ion.</text>
</comment>
<sequence>MSLPFDIDIALQSDTWSNHEAVIYKSVSAILEVLESPRLGELSIALSDDAQIRCLNREYRGKDKPTNVLSFPVPPPAPLLGDIVLAYETVESEAKEKNISFDNHLSHLIIHGFLHLQGYDHINEEDASIMEALEIQALTLLNIDNPYLY</sequence>
<comment type="subcellular location">
    <subcellularLocation>
        <location evidence="7">Cytoplasm</location>
    </subcellularLocation>
</comment>
<comment type="similarity">
    <text evidence="1 7">Belongs to the endoribonuclease YbeY family.</text>
</comment>
<comment type="caution">
    <text evidence="8">The sequence shown here is derived from an EMBL/GenBank/DDBJ whole genome shotgun (WGS) entry which is preliminary data.</text>
</comment>
<dbReference type="RefSeq" id="WP_121102268.1">
    <property type="nucleotide sequence ID" value="NZ_RBII01000002.1"/>
</dbReference>
<comment type="function">
    <text evidence="7">Single strand-specific metallo-endoribonuclease involved in late-stage 70S ribosome quality control and in maturation of the 3' terminus of the 16S rRNA.</text>
</comment>
<name>A0A420WEU0_9PROT</name>
<dbReference type="GO" id="GO:0004222">
    <property type="term" value="F:metalloendopeptidase activity"/>
    <property type="evidence" value="ECO:0007669"/>
    <property type="project" value="InterPro"/>
</dbReference>
<dbReference type="EMBL" id="RBII01000002">
    <property type="protein sequence ID" value="RKQ69497.1"/>
    <property type="molecule type" value="Genomic_DNA"/>
</dbReference>
<dbReference type="OrthoDB" id="9807740at2"/>
<keyword evidence="4 7" id="KW-0255">Endonuclease</keyword>
<feature type="binding site" evidence="7">
    <location>
        <position position="121"/>
    </location>
    <ligand>
        <name>Zn(2+)</name>
        <dbReference type="ChEBI" id="CHEBI:29105"/>
        <note>catalytic</note>
    </ligand>
</feature>
<evidence type="ECO:0000256" key="7">
    <source>
        <dbReference type="HAMAP-Rule" id="MF_00009"/>
    </source>
</evidence>
<proteinExistence type="inferred from homology"/>
<dbReference type="Proteomes" id="UP000282211">
    <property type="component" value="Unassembled WGS sequence"/>
</dbReference>
<dbReference type="GO" id="GO:0008270">
    <property type="term" value="F:zinc ion binding"/>
    <property type="evidence" value="ECO:0007669"/>
    <property type="project" value="UniProtKB-UniRule"/>
</dbReference>
<gene>
    <name evidence="7" type="primary">ybeY</name>
    <name evidence="8" type="ORF">DES40_2298</name>
</gene>
<feature type="binding site" evidence="7">
    <location>
        <position position="111"/>
    </location>
    <ligand>
        <name>Zn(2+)</name>
        <dbReference type="ChEBI" id="CHEBI:29105"/>
        <note>catalytic</note>
    </ligand>
</feature>
<evidence type="ECO:0000256" key="3">
    <source>
        <dbReference type="ARBA" id="ARBA00022723"/>
    </source>
</evidence>
<keyword evidence="5 7" id="KW-0378">Hydrolase</keyword>
<dbReference type="Pfam" id="PF02130">
    <property type="entry name" value="YbeY"/>
    <property type="match status" value="1"/>
</dbReference>